<reference evidence="9" key="1">
    <citation type="submission" date="2018-04" db="EMBL/GenBank/DDBJ databases">
        <authorList>
            <person name="Go L.Y."/>
            <person name="Mitchell J.A."/>
        </authorList>
    </citation>
    <scope>NUCLEOTIDE SEQUENCE</scope>
    <source>
        <tissue evidence="9">Whole organism</tissue>
    </source>
</reference>
<organism evidence="10">
    <name type="scientific">Culicoides sonorensis</name>
    <name type="common">Biting midge</name>
    <dbReference type="NCBI Taxonomy" id="179676"/>
    <lineage>
        <taxon>Eukaryota</taxon>
        <taxon>Metazoa</taxon>
        <taxon>Ecdysozoa</taxon>
        <taxon>Arthropoda</taxon>
        <taxon>Hexapoda</taxon>
        <taxon>Insecta</taxon>
        <taxon>Pterygota</taxon>
        <taxon>Neoptera</taxon>
        <taxon>Endopterygota</taxon>
        <taxon>Diptera</taxon>
        <taxon>Nematocera</taxon>
        <taxon>Chironomoidea</taxon>
        <taxon>Ceratopogonidae</taxon>
        <taxon>Ceratopogoninae</taxon>
        <taxon>Culicoides</taxon>
        <taxon>Monoculicoides</taxon>
    </lineage>
</organism>
<keyword evidence="4" id="KW-0804">Transcription</keyword>
<feature type="region of interest" description="Disordered" evidence="7">
    <location>
        <begin position="1"/>
        <end position="26"/>
    </location>
</feature>
<feature type="compositionally biased region" description="Low complexity" evidence="7">
    <location>
        <begin position="380"/>
        <end position="391"/>
    </location>
</feature>
<feature type="compositionally biased region" description="Low complexity" evidence="7">
    <location>
        <begin position="743"/>
        <end position="754"/>
    </location>
</feature>
<proteinExistence type="predicted"/>
<dbReference type="CDD" id="cd21989">
    <property type="entry name" value="HMG-box_HBP2"/>
    <property type="match status" value="1"/>
</dbReference>
<feature type="compositionally biased region" description="Polar residues" evidence="7">
    <location>
        <begin position="423"/>
        <end position="432"/>
    </location>
</feature>
<feature type="compositionally biased region" description="Basic and acidic residues" evidence="7">
    <location>
        <begin position="965"/>
        <end position="976"/>
    </location>
</feature>
<dbReference type="InterPro" id="IPR036910">
    <property type="entry name" value="HMG_box_dom_sf"/>
</dbReference>
<feature type="region of interest" description="Disordered" evidence="7">
    <location>
        <begin position="584"/>
        <end position="638"/>
    </location>
</feature>
<feature type="DNA-binding region" description="HMG box" evidence="6">
    <location>
        <begin position="226"/>
        <end position="294"/>
    </location>
</feature>
<feature type="compositionally biased region" description="Low complexity" evidence="7">
    <location>
        <begin position="11"/>
        <end position="26"/>
    </location>
</feature>
<feature type="region of interest" description="Disordered" evidence="7">
    <location>
        <begin position="156"/>
        <end position="178"/>
    </location>
</feature>
<keyword evidence="3 6" id="KW-0238">DNA-binding</keyword>
<feature type="compositionally biased region" description="Basic residues" evidence="7">
    <location>
        <begin position="584"/>
        <end position="600"/>
    </location>
</feature>
<dbReference type="Pfam" id="PF00505">
    <property type="entry name" value="HMG_box"/>
    <property type="match status" value="1"/>
</dbReference>
<dbReference type="VEuPathDB" id="VectorBase:CSON012288"/>
<feature type="compositionally biased region" description="Polar residues" evidence="7">
    <location>
        <begin position="156"/>
        <end position="171"/>
    </location>
</feature>
<feature type="compositionally biased region" description="Basic and acidic residues" evidence="7">
    <location>
        <begin position="989"/>
        <end position="998"/>
    </location>
</feature>
<evidence type="ECO:0000256" key="1">
    <source>
        <dbReference type="ARBA" id="ARBA00022553"/>
    </source>
</evidence>
<keyword evidence="2" id="KW-0805">Transcription regulation</keyword>
<evidence type="ECO:0000259" key="8">
    <source>
        <dbReference type="PROSITE" id="PS50118"/>
    </source>
</evidence>
<sequence length="1044" mass="116145">MIENQPQFGRTSLTASTTSSTSSSIINGTNIINSHLNISKTNSDKTFNLDNGFSIYNKNIDFYESFTASAAKDVKSSDDVKMKQGQEENSLILVSNNINNNNNHTKIINNNTINSSSSNQKYQHPTTNNFKLSCPDISSDNQTSLISDLNNLHNYSKSPNAIENKPNSVQNKSHHDKKITNNVKVELEKSFHHNDMDDDDDEDDDVHMKSEDNGGGLDDKLPDHHARRPMNAFLIFCKRHRSIVRDRHPNLENRSITKILGDWWANLDKDEKQCFTELARMYKDAFFSANPNFKWYKLPAPPLRTLSSVKSGQGDSPNKEYSFEYPANDENGTVESKDWFSDYILDSPPSNGEKLPTKSPKKANSVGTFKLADETQMGGLSSLLTNSSDNSVQNDEGTQDKDQSLQDALSETSSFIVEKISSSRTEPFTSMRNKSKEVSSDAHLTENDTARKWKLSGQNYEPSSSLYIDDDFGHNNNKKSSRSCKGKRYQEIMKSIAKVGSPSKRMKVKHVTVAHNKQNGFDKHKHDDSTNVHFDAKEGCSGIVDGSDPFDKSKMFDASDFDLEEKIKALPALNLDEYLARKRETKKTKKKIGGRSKMSKTAKNDVKNKKKQDQNNVSGSQKRKAPKETITRRDVSASVQEETKIINIPAITSTTAGTSAADLFTLAEVAVQTASQGDSPNKEYSFEYPANDESGTVESKDWFSDYILDSPPSNGEKLPTKSPKKANSVGTFKLADETQMGGLSSLLTNSSDNSVQNDEGTQDKDQSLQDALSETSSFIVEKISSSRTEPFTSMRNKSKEVSSDAHLTENDTARKWKLSGQNYEPSSSLYIDDDFGHNNNKKSSRSCKGKRYQEIMKSIAKVGSPSKRMKVKHVTVAHNKQNGFDKHKHDDSTNVHFDAKEGCSGIVDGSDPFDKSKMFDASDFDLEEKIKALPALNLDEYLARKRETKKTKKKIGGRSKMSKTAKNDVKNKKKQDQNNVSGSQKRKAPKETITRRDVSASVQEETKIINIPAITSTTAGTSAADLFTLAEVAVQTASIDAPTL</sequence>
<feature type="compositionally biased region" description="Basic and acidic residues" evidence="7">
    <location>
        <begin position="602"/>
        <end position="613"/>
    </location>
</feature>
<dbReference type="PANTHER" id="PTHR13059">
    <property type="entry name" value="HMG-BOX TRANSCRIPTION FACTOR BBX"/>
    <property type="match status" value="1"/>
</dbReference>
<dbReference type="InterPro" id="IPR052412">
    <property type="entry name" value="CC-Dev_Transcription_Reg"/>
</dbReference>
<feature type="domain" description="HMG box" evidence="8">
    <location>
        <begin position="226"/>
        <end position="294"/>
    </location>
</feature>
<dbReference type="GO" id="GO:0000981">
    <property type="term" value="F:DNA-binding transcription factor activity, RNA polymerase II-specific"/>
    <property type="evidence" value="ECO:0007669"/>
    <property type="project" value="TreeGrafter"/>
</dbReference>
<feature type="compositionally biased region" description="Polar residues" evidence="7">
    <location>
        <begin position="1"/>
        <end position="10"/>
    </location>
</feature>
<evidence type="ECO:0000256" key="6">
    <source>
        <dbReference type="PROSITE-ProRule" id="PRU00267"/>
    </source>
</evidence>
<dbReference type="GO" id="GO:0005634">
    <property type="term" value="C:nucleus"/>
    <property type="evidence" value="ECO:0007669"/>
    <property type="project" value="UniProtKB-UniRule"/>
</dbReference>
<accession>A0A336LZL1</accession>
<dbReference type="EMBL" id="UFQS01000056">
    <property type="protein sequence ID" value="SSW98752.1"/>
    <property type="molecule type" value="Genomic_DNA"/>
</dbReference>
<feature type="compositionally biased region" description="Basic and acidic residues" evidence="7">
    <location>
        <begin position="797"/>
        <end position="807"/>
    </location>
</feature>
<feature type="region of interest" description="Disordered" evidence="7">
    <location>
        <begin position="786"/>
        <end position="807"/>
    </location>
</feature>
<evidence type="ECO:0000256" key="5">
    <source>
        <dbReference type="ARBA" id="ARBA00023242"/>
    </source>
</evidence>
<feature type="compositionally biased region" description="Basic residues" evidence="7">
    <location>
        <begin position="947"/>
        <end position="963"/>
    </location>
</feature>
<feature type="region of interest" description="Disordered" evidence="7">
    <location>
        <begin position="707"/>
        <end position="727"/>
    </location>
</feature>
<reference evidence="10" key="2">
    <citation type="submission" date="2018-07" db="EMBL/GenBank/DDBJ databases">
        <authorList>
            <person name="Quirk P.G."/>
            <person name="Krulwich T.A."/>
        </authorList>
    </citation>
    <scope>NUCLEOTIDE SEQUENCE</scope>
</reference>
<gene>
    <name evidence="10" type="primary">CSON012288</name>
</gene>
<evidence type="ECO:0000256" key="7">
    <source>
        <dbReference type="SAM" id="MobiDB-lite"/>
    </source>
</evidence>
<dbReference type="Gene3D" id="1.10.30.10">
    <property type="entry name" value="High mobility group box domain"/>
    <property type="match status" value="1"/>
</dbReference>
<dbReference type="PROSITE" id="PS50118">
    <property type="entry name" value="HMG_BOX_2"/>
    <property type="match status" value="1"/>
</dbReference>
<feature type="region of interest" description="Disordered" evidence="7">
    <location>
        <begin position="380"/>
        <end position="409"/>
    </location>
</feature>
<feature type="region of interest" description="Disordered" evidence="7">
    <location>
        <begin position="307"/>
        <end position="329"/>
    </location>
</feature>
<dbReference type="SMART" id="SM00398">
    <property type="entry name" value="HMG"/>
    <property type="match status" value="1"/>
</dbReference>
<feature type="region of interest" description="Disordered" evidence="7">
    <location>
        <begin position="193"/>
        <end position="224"/>
    </location>
</feature>
<evidence type="ECO:0000313" key="10">
    <source>
        <dbReference type="EMBL" id="SSX19138.1"/>
    </source>
</evidence>
<feature type="compositionally biased region" description="Polar residues" evidence="7">
    <location>
        <begin position="786"/>
        <end position="795"/>
    </location>
</feature>
<dbReference type="AlphaFoldDB" id="A0A336LZL1"/>
<name>A0A336LZL1_CULSO</name>
<feature type="region of interest" description="Disordered" evidence="7">
    <location>
        <begin position="423"/>
        <end position="444"/>
    </location>
</feature>
<evidence type="ECO:0000256" key="4">
    <source>
        <dbReference type="ARBA" id="ARBA00023163"/>
    </source>
</evidence>
<feature type="compositionally biased region" description="Acidic residues" evidence="7">
    <location>
        <begin position="196"/>
        <end position="205"/>
    </location>
</feature>
<dbReference type="SUPFAM" id="SSF47095">
    <property type="entry name" value="HMG-box"/>
    <property type="match status" value="1"/>
</dbReference>
<evidence type="ECO:0000313" key="9">
    <source>
        <dbReference type="EMBL" id="SSW98752.1"/>
    </source>
</evidence>
<feature type="compositionally biased region" description="Basic and acidic residues" evidence="7">
    <location>
        <begin position="626"/>
        <end position="635"/>
    </location>
</feature>
<protein>
    <submittedName>
        <fullName evidence="10">CSON012288 protein</fullName>
    </submittedName>
</protein>
<dbReference type="InterPro" id="IPR009071">
    <property type="entry name" value="HMG_box_dom"/>
</dbReference>
<keyword evidence="5 6" id="KW-0539">Nucleus</keyword>
<feature type="compositionally biased region" description="Basic and acidic residues" evidence="7">
    <location>
        <begin position="434"/>
        <end position="444"/>
    </location>
</feature>
<dbReference type="InterPro" id="IPR049523">
    <property type="entry name" value="BBX_HMG-box"/>
</dbReference>
<dbReference type="PANTHER" id="PTHR13059:SF10">
    <property type="entry name" value="HMG BOX TRANSCRIPTION FACTOR BBX"/>
    <property type="match status" value="1"/>
</dbReference>
<feature type="compositionally biased region" description="Polar residues" evidence="7">
    <location>
        <begin position="307"/>
        <end position="316"/>
    </location>
</feature>
<keyword evidence="1" id="KW-0597">Phosphoprotein</keyword>
<feature type="region of interest" description="Disordered" evidence="7">
    <location>
        <begin position="743"/>
        <end position="772"/>
    </location>
</feature>
<dbReference type="GO" id="GO:0000977">
    <property type="term" value="F:RNA polymerase II transcription regulatory region sequence-specific DNA binding"/>
    <property type="evidence" value="ECO:0007669"/>
    <property type="project" value="TreeGrafter"/>
</dbReference>
<feature type="region of interest" description="Disordered" evidence="7">
    <location>
        <begin position="947"/>
        <end position="1001"/>
    </location>
</feature>
<evidence type="ECO:0000256" key="3">
    <source>
        <dbReference type="ARBA" id="ARBA00023125"/>
    </source>
</evidence>
<feature type="compositionally biased region" description="Basic and acidic residues" evidence="7">
    <location>
        <begin position="206"/>
        <end position="224"/>
    </location>
</feature>
<evidence type="ECO:0000256" key="2">
    <source>
        <dbReference type="ARBA" id="ARBA00023015"/>
    </source>
</evidence>
<dbReference type="EMBL" id="UFQT01000056">
    <property type="protein sequence ID" value="SSX19138.1"/>
    <property type="molecule type" value="Genomic_DNA"/>
</dbReference>